<organism evidence="7 8">
    <name type="scientific">Thermoanaerobaculum aquaticum</name>
    <dbReference type="NCBI Taxonomy" id="1312852"/>
    <lineage>
        <taxon>Bacteria</taxon>
        <taxon>Pseudomonadati</taxon>
        <taxon>Acidobacteriota</taxon>
        <taxon>Thermoanaerobaculia</taxon>
        <taxon>Thermoanaerobaculales</taxon>
        <taxon>Thermoanaerobaculaceae</taxon>
        <taxon>Thermoanaerobaculum</taxon>
    </lineage>
</organism>
<evidence type="ECO:0000313" key="7">
    <source>
        <dbReference type="EMBL" id="KDA53459.1"/>
    </source>
</evidence>
<dbReference type="GO" id="GO:0009279">
    <property type="term" value="C:cell outer membrane"/>
    <property type="evidence" value="ECO:0007669"/>
    <property type="project" value="UniProtKB-SubCell"/>
</dbReference>
<dbReference type="Pfam" id="PF13620">
    <property type="entry name" value="CarboxypepD_reg"/>
    <property type="match status" value="1"/>
</dbReference>
<dbReference type="Pfam" id="PF07715">
    <property type="entry name" value="Plug"/>
    <property type="match status" value="1"/>
</dbReference>
<dbReference type="InterPro" id="IPR037066">
    <property type="entry name" value="Plug_dom_sf"/>
</dbReference>
<feature type="domain" description="TonB-dependent receptor plug" evidence="5">
    <location>
        <begin position="135"/>
        <end position="230"/>
    </location>
</feature>
<reference evidence="7 8" key="1">
    <citation type="submission" date="2014-04" db="EMBL/GenBank/DDBJ databases">
        <title>The Genome Sequence of Thermoanaerobaculum aquaticum MP-01, The First Cultivated Group 23 Acidobacterium.</title>
        <authorList>
            <person name="Stamps B.W."/>
            <person name="Losey N.A."/>
            <person name="Lawson P.A."/>
            <person name="Stevenson B.S."/>
        </authorList>
    </citation>
    <scope>NUCLEOTIDE SEQUENCE [LARGE SCALE GENOMIC DNA]</scope>
    <source>
        <strain evidence="7 8">MP-01</strain>
    </source>
</reference>
<protein>
    <recommendedName>
        <fullName evidence="9">TonB-dependent receptor plug domain-containing protein</fullName>
    </recommendedName>
</protein>
<keyword evidence="4" id="KW-0732">Signal</keyword>
<evidence type="ECO:0000256" key="3">
    <source>
        <dbReference type="ARBA" id="ARBA00023237"/>
    </source>
</evidence>
<evidence type="ECO:0000256" key="4">
    <source>
        <dbReference type="SAM" id="SignalP"/>
    </source>
</evidence>
<dbReference type="PANTHER" id="PTHR40980:SF5">
    <property type="entry name" value="TONB-DEPENDENT RECEPTOR"/>
    <property type="match status" value="1"/>
</dbReference>
<evidence type="ECO:0000259" key="6">
    <source>
        <dbReference type="Pfam" id="PF14905"/>
    </source>
</evidence>
<feature type="chain" id="PRO_5001620779" description="TonB-dependent receptor plug domain-containing protein" evidence="4">
    <location>
        <begin position="22"/>
        <end position="918"/>
    </location>
</feature>
<feature type="domain" description="Outer membrane protein beta-barrel" evidence="6">
    <location>
        <begin position="598"/>
        <end position="794"/>
    </location>
</feature>
<keyword evidence="2" id="KW-0472">Membrane</keyword>
<evidence type="ECO:0000256" key="2">
    <source>
        <dbReference type="ARBA" id="ARBA00023136"/>
    </source>
</evidence>
<dbReference type="InterPro" id="IPR041700">
    <property type="entry name" value="OMP_b-brl_3"/>
</dbReference>
<dbReference type="SUPFAM" id="SSF56935">
    <property type="entry name" value="Porins"/>
    <property type="match status" value="1"/>
</dbReference>
<dbReference type="OrthoDB" id="99480at2"/>
<keyword evidence="3" id="KW-0998">Cell outer membrane</keyword>
<accession>A0A062XVQ2</accession>
<dbReference type="STRING" id="1312852.EG19_04430"/>
<dbReference type="Gene3D" id="2.60.40.1120">
    <property type="entry name" value="Carboxypeptidase-like, regulatory domain"/>
    <property type="match status" value="1"/>
</dbReference>
<evidence type="ECO:0000259" key="5">
    <source>
        <dbReference type="Pfam" id="PF07715"/>
    </source>
</evidence>
<comment type="subcellular location">
    <subcellularLocation>
        <location evidence="1">Cell outer membrane</location>
    </subcellularLocation>
</comment>
<dbReference type="PANTHER" id="PTHR40980">
    <property type="entry name" value="PLUG DOMAIN-CONTAINING PROTEIN"/>
    <property type="match status" value="1"/>
</dbReference>
<keyword evidence="8" id="KW-1185">Reference proteome</keyword>
<dbReference type="Gene3D" id="2.170.130.10">
    <property type="entry name" value="TonB-dependent receptor, plug domain"/>
    <property type="match status" value="1"/>
</dbReference>
<dbReference type="EMBL" id="JMFG01000020">
    <property type="protein sequence ID" value="KDA53459.1"/>
    <property type="molecule type" value="Genomic_DNA"/>
</dbReference>
<evidence type="ECO:0000313" key="8">
    <source>
        <dbReference type="Proteomes" id="UP000027284"/>
    </source>
</evidence>
<dbReference type="Pfam" id="PF14905">
    <property type="entry name" value="OMP_b-brl_3"/>
    <property type="match status" value="1"/>
</dbReference>
<dbReference type="SUPFAM" id="SSF49464">
    <property type="entry name" value="Carboxypeptidase regulatory domain-like"/>
    <property type="match status" value="1"/>
</dbReference>
<dbReference type="InterPro" id="IPR008969">
    <property type="entry name" value="CarboxyPept-like_regulatory"/>
</dbReference>
<name>A0A062XVQ2_9BACT</name>
<evidence type="ECO:0008006" key="9">
    <source>
        <dbReference type="Google" id="ProtNLM"/>
    </source>
</evidence>
<dbReference type="InterPro" id="IPR036942">
    <property type="entry name" value="Beta-barrel_TonB_sf"/>
</dbReference>
<dbReference type="RefSeq" id="WP_038049241.1">
    <property type="nucleotide sequence ID" value="NZ_JMFG01000020.1"/>
</dbReference>
<feature type="signal peptide" evidence="4">
    <location>
        <begin position="1"/>
        <end position="21"/>
    </location>
</feature>
<dbReference type="AlphaFoldDB" id="A0A062XVQ2"/>
<gene>
    <name evidence="7" type="ORF">EG19_04430</name>
</gene>
<dbReference type="Proteomes" id="UP000027284">
    <property type="component" value="Unassembled WGS sequence"/>
</dbReference>
<dbReference type="Gene3D" id="2.40.170.20">
    <property type="entry name" value="TonB-dependent receptor, beta-barrel domain"/>
    <property type="match status" value="1"/>
</dbReference>
<sequence>MQLRQVVMLLFALSIGPLGGAATGAELSGKVLDAQGQPLPGATVALIQQGEPVQTTWADANGAFAFTSVAAGAYQLRASLDGFGEVTTPVELKETGKQEVEVTLAPTQFSEQVEVKAEKPTSGTVQVLEERRTRPVVSEALAKEDMAKSPDGDAAAAMQRVTGVSTVGNRYVYVRGLGERYAAVLLNGSELPSTETEKRVIPLDLFPTKLLDQVTVVKSYAPDLPGSFGGGLVQLNTSPWPEGTVMTVRVGSGENSQVAGHSFSRYAGGLAFDGSGGQWLPAGFPSSFITRATRFNPQGLTPEQLQNLGRSLSGNWTGKPTSSSPANRSFALSYGRSFGSLGVVLSATQSHGFTRTEETQTFYGLDSGQMVPINDYNLVTYGENVRWGLFGSLAWKISPQHSVRATSMLSRNARASDRVQEGYSSNSGNYIRDLRARYTKEDLTTHQLTGEHFFSGLGRGFSLEWRASYGKARNLGDLRENIYGLGADGVFRLLVGFPEVGKIEFHRLQDQLWDGSLSATSFFEMGPSVYGSLKVGAGITQRDREFLARRFKFVATNPIQFDLSLPPDQLFQRDNIRPDGFELREVTGVNDGYSGTHDLTAFFAQGDITWGPVRALLGLRLEDSQLEVVTVNPFDTRNPEVARLSNRDWLPALNLTYTLSTRTILRLAASRTVNRPEFRELSPFAFVEITGGRSVVGNPHLRRSVLDALELRWETFPNPGEVMAASVFFKRITDPIERIVQPTTELRSSWTNAKSADLKGLELEYRRSLAAFHPSLQNLTLNLNYAFVDSQVTVPRRALSVVTSTSRPLQGQARHVLNGILEYYYPRWESLVRVLYNFTGRRVSEVGAYGLPDIYEEENGTWDLFLRQQLRFLAPGLEVSLSASNLTDNREKYMQGPRLQRQAKTGRTVSVSFGYALQ</sequence>
<dbReference type="InterPro" id="IPR012910">
    <property type="entry name" value="Plug_dom"/>
</dbReference>
<proteinExistence type="predicted"/>
<evidence type="ECO:0000256" key="1">
    <source>
        <dbReference type="ARBA" id="ARBA00004442"/>
    </source>
</evidence>
<comment type="caution">
    <text evidence="7">The sequence shown here is derived from an EMBL/GenBank/DDBJ whole genome shotgun (WGS) entry which is preliminary data.</text>
</comment>